<dbReference type="InterPro" id="IPR000534">
    <property type="entry name" value="Semialdehyde_DH_NAD-bd"/>
</dbReference>
<dbReference type="KEGG" id="oho:Oweho_0895"/>
<dbReference type="AlphaFoldDB" id="G8R2V1"/>
<evidence type="ECO:0000259" key="1">
    <source>
        <dbReference type="SMART" id="SM00859"/>
    </source>
</evidence>
<dbReference type="InterPro" id="IPR016040">
    <property type="entry name" value="NAD(P)-bd_dom"/>
</dbReference>
<dbReference type="GO" id="GO:0016620">
    <property type="term" value="F:oxidoreductase activity, acting on the aldehyde or oxo group of donors, NAD or NADP as acceptor"/>
    <property type="evidence" value="ECO:0007669"/>
    <property type="project" value="InterPro"/>
</dbReference>
<name>G8R2V1_OWEHD</name>
<reference evidence="2 3" key="1">
    <citation type="journal article" date="2012" name="Stand. Genomic Sci.">
        <title>Genome sequence of the orange-pigmented seawater bacterium Owenweeksia hongkongensis type strain (UST20020801(T)).</title>
        <authorList>
            <person name="Riedel T."/>
            <person name="Held B."/>
            <person name="Nolan M."/>
            <person name="Lucas S."/>
            <person name="Lapidus A."/>
            <person name="Tice H."/>
            <person name="Del Rio T.G."/>
            <person name="Cheng J.F."/>
            <person name="Han C."/>
            <person name="Tapia R."/>
            <person name="Goodwin L.A."/>
            <person name="Pitluck S."/>
            <person name="Liolios K."/>
            <person name="Mavromatis K."/>
            <person name="Pagani I."/>
            <person name="Ivanova N."/>
            <person name="Mikhailova N."/>
            <person name="Pati A."/>
            <person name="Chen A."/>
            <person name="Palaniappan K."/>
            <person name="Rohde M."/>
            <person name="Tindall B.J."/>
            <person name="Detter J.C."/>
            <person name="Goker M."/>
            <person name="Woyke T."/>
            <person name="Bristow J."/>
            <person name="Eisen J.A."/>
            <person name="Markowitz V."/>
            <person name="Hugenholtz P."/>
            <person name="Klenk H.P."/>
            <person name="Kyrpides N.C."/>
        </authorList>
    </citation>
    <scope>NUCLEOTIDE SEQUENCE</scope>
    <source>
        <strain evidence="3">DSM 17368 / JCM 12287 / NRRL B-23963</strain>
    </source>
</reference>
<sequence>MNKKACILGATGLVGSELLQILLNDESYDEVLVYTRKSLDISHPRLSVKVGNLTNEDFFKEPIPADHIFCCIGTTQSKTPDVSDYKQIDFGIPIHSAQAGLAGGMKKFLVVSSLGANADSKMFYPRVKGQMEDALRKMSIPHLHIFRPSMLLGNREEFRFGEAFGKVVMKVFGFLIPSKYKGIQASEVAEAMHKVANLDIANEVYESKEIKKLVS</sequence>
<evidence type="ECO:0000313" key="3">
    <source>
        <dbReference type="Proteomes" id="UP000005631"/>
    </source>
</evidence>
<dbReference type="EMBL" id="CP003156">
    <property type="protein sequence ID" value="AEV31906.1"/>
    <property type="molecule type" value="Genomic_DNA"/>
</dbReference>
<dbReference type="STRING" id="926562.Oweho_0895"/>
<dbReference type="GO" id="GO:0051287">
    <property type="term" value="F:NAD binding"/>
    <property type="evidence" value="ECO:0007669"/>
    <property type="project" value="InterPro"/>
</dbReference>
<dbReference type="eggNOG" id="COG0702">
    <property type="taxonomic scope" value="Bacteria"/>
</dbReference>
<dbReference type="InterPro" id="IPR036291">
    <property type="entry name" value="NAD(P)-bd_dom_sf"/>
</dbReference>
<dbReference type="SUPFAM" id="SSF51735">
    <property type="entry name" value="NAD(P)-binding Rossmann-fold domains"/>
    <property type="match status" value="1"/>
</dbReference>
<dbReference type="RefSeq" id="WP_014201267.1">
    <property type="nucleotide sequence ID" value="NC_016599.1"/>
</dbReference>
<dbReference type="HOGENOM" id="CLU_071330_2_0_10"/>
<organism evidence="2 3">
    <name type="scientific">Owenweeksia hongkongensis (strain DSM 17368 / CIP 108786 / JCM 12287 / NRRL B-23963 / UST20020801)</name>
    <dbReference type="NCBI Taxonomy" id="926562"/>
    <lineage>
        <taxon>Bacteria</taxon>
        <taxon>Pseudomonadati</taxon>
        <taxon>Bacteroidota</taxon>
        <taxon>Flavobacteriia</taxon>
        <taxon>Flavobacteriales</taxon>
        <taxon>Owenweeksiaceae</taxon>
        <taxon>Owenweeksia</taxon>
    </lineage>
</organism>
<accession>G8R2V1</accession>
<dbReference type="Gene3D" id="3.40.50.720">
    <property type="entry name" value="NAD(P)-binding Rossmann-like Domain"/>
    <property type="match status" value="1"/>
</dbReference>
<feature type="domain" description="Semialdehyde dehydrogenase NAD-binding" evidence="1">
    <location>
        <begin position="4"/>
        <end position="102"/>
    </location>
</feature>
<protein>
    <submittedName>
        <fullName evidence="2">Putative nucleoside-diphosphate sugar epimerase</fullName>
    </submittedName>
</protein>
<gene>
    <name evidence="2" type="ordered locus">Oweho_0895</name>
</gene>
<evidence type="ECO:0000313" key="2">
    <source>
        <dbReference type="EMBL" id="AEV31906.1"/>
    </source>
</evidence>
<dbReference type="PANTHER" id="PTHR14097">
    <property type="entry name" value="OXIDOREDUCTASE HTATIP2"/>
    <property type="match status" value="1"/>
</dbReference>
<proteinExistence type="predicted"/>
<dbReference type="SMART" id="SM00859">
    <property type="entry name" value="Semialdhyde_dh"/>
    <property type="match status" value="1"/>
</dbReference>
<dbReference type="PANTHER" id="PTHR14097:SF7">
    <property type="entry name" value="OXIDOREDUCTASE HTATIP2"/>
    <property type="match status" value="1"/>
</dbReference>
<dbReference type="Proteomes" id="UP000005631">
    <property type="component" value="Chromosome"/>
</dbReference>
<dbReference type="Pfam" id="PF13460">
    <property type="entry name" value="NAD_binding_10"/>
    <property type="match status" value="1"/>
</dbReference>
<keyword evidence="3" id="KW-1185">Reference proteome</keyword>